<accession>A0AA96RL95</accession>
<dbReference type="PANTHER" id="PTHR38075:SF1">
    <property type="entry name" value="DUF4139 DOMAIN-CONTAINING PROTEIN"/>
    <property type="match status" value="1"/>
</dbReference>
<organism evidence="1 2">
    <name type="scientific">Paenibacillus roseopurpureus</name>
    <dbReference type="NCBI Taxonomy" id="2918901"/>
    <lineage>
        <taxon>Bacteria</taxon>
        <taxon>Bacillati</taxon>
        <taxon>Bacillota</taxon>
        <taxon>Bacilli</taxon>
        <taxon>Bacillales</taxon>
        <taxon>Paenibacillaceae</taxon>
        <taxon>Paenibacillus</taxon>
    </lineage>
</organism>
<proteinExistence type="predicted"/>
<evidence type="ECO:0000313" key="2">
    <source>
        <dbReference type="Proteomes" id="UP001304650"/>
    </source>
</evidence>
<dbReference type="EMBL" id="CP130319">
    <property type="protein sequence ID" value="WNR45154.1"/>
    <property type="molecule type" value="Genomic_DNA"/>
</dbReference>
<keyword evidence="2" id="KW-1185">Reference proteome</keyword>
<dbReference type="KEGG" id="proo:MJB10_03095"/>
<reference evidence="1" key="1">
    <citation type="submission" date="2022-02" db="EMBL/GenBank/DDBJ databases">
        <title>Paenibacillus sp. MBLB1832 Whole Genome Shotgun Sequencing.</title>
        <authorList>
            <person name="Hwang C.Y."/>
            <person name="Cho E.-S."/>
            <person name="Seo M.-J."/>
        </authorList>
    </citation>
    <scope>NUCLEOTIDE SEQUENCE</scope>
    <source>
        <strain evidence="1">MBLB1832</strain>
    </source>
</reference>
<name>A0AA96RL95_9BACL</name>
<dbReference type="PANTHER" id="PTHR38075">
    <property type="entry name" value="DUF4139 DOMAIN-CONTAINING PROTEIN"/>
    <property type="match status" value="1"/>
</dbReference>
<protein>
    <recommendedName>
        <fullName evidence="3">DUF4139 domain-containing protein</fullName>
    </recommendedName>
</protein>
<sequence length="440" mass="50936">MKSNEHVEIFTLTSNDNVEVALTIYNNNFGAVKEKRRASSLIRQQQINYLDVAATIETESILVKGIEILEMNYEYDLVNKSKLLEKYLGHTVFLQRNSRREEYRLLSISHGVVLEHVDSGEILLDPKDELILPKLPHGLIIRPAIKWKIRPSESEQIEVSYLTKGFSWNVNYVMNLKGDQLSLAGWVNIKNESGATFSNAKIKLIAGEVKRVFNEVDLMPVTYHSDATRIMESRIPFEEREFADYHLYVLQECTTLKNEQSKQIRLFQVDNVPCQVYYECRTGWKRANIIVTFQNIESSNLGFPLPMGTIKVYQEDHDSQNEFIGEDAIDHTPKNEIISLNIGEAFDLVLEHQRKEIQRVGRGHTAESHEIIIRNTKNESAQVKLSHHVYQRFWRISDTSHPYDKNGSNTVIYNIYVSAGTEVVVRFTVEMDEKQMLYFE</sequence>
<evidence type="ECO:0000313" key="1">
    <source>
        <dbReference type="EMBL" id="WNR45154.1"/>
    </source>
</evidence>
<evidence type="ECO:0008006" key="3">
    <source>
        <dbReference type="Google" id="ProtNLM"/>
    </source>
</evidence>
<gene>
    <name evidence="1" type="ORF">MJB10_03095</name>
</gene>
<dbReference type="RefSeq" id="WP_314801666.1">
    <property type="nucleotide sequence ID" value="NZ_CP130319.1"/>
</dbReference>
<dbReference type="Proteomes" id="UP001304650">
    <property type="component" value="Chromosome"/>
</dbReference>
<dbReference type="AlphaFoldDB" id="A0AA96RL95"/>